<gene>
    <name evidence="2" type="ORF">GCM10007140_18730</name>
</gene>
<feature type="transmembrane region" description="Helical" evidence="1">
    <location>
        <begin position="33"/>
        <end position="52"/>
    </location>
</feature>
<dbReference type="RefSeq" id="WP_188388100.1">
    <property type="nucleotide sequence ID" value="NZ_BMFK01000001.1"/>
</dbReference>
<reference evidence="2" key="1">
    <citation type="journal article" date="2014" name="Int. J. Syst. Evol. Microbiol.">
        <title>Complete genome sequence of Corynebacterium casei LMG S-19264T (=DSM 44701T), isolated from a smear-ripened cheese.</title>
        <authorList>
            <consortium name="US DOE Joint Genome Institute (JGI-PGF)"/>
            <person name="Walter F."/>
            <person name="Albersmeier A."/>
            <person name="Kalinowski J."/>
            <person name="Ruckert C."/>
        </authorList>
    </citation>
    <scope>NUCLEOTIDE SEQUENCE</scope>
    <source>
        <strain evidence="2">CGMCC 1.12698</strain>
    </source>
</reference>
<sequence>MVFIIPLAIILVLELIIEPIFKVRQRTLNKIGIYPTVIVAIITTLIIWLWLIKHYPAVNERIFTFSMIGIMLHFVPKKYAIKKRAG</sequence>
<keyword evidence="1" id="KW-1133">Transmembrane helix</keyword>
<evidence type="ECO:0000256" key="1">
    <source>
        <dbReference type="SAM" id="Phobius"/>
    </source>
</evidence>
<keyword evidence="1" id="KW-0812">Transmembrane</keyword>
<feature type="transmembrane region" description="Helical" evidence="1">
    <location>
        <begin position="58"/>
        <end position="75"/>
    </location>
</feature>
<name>A0A917AR98_9BACI</name>
<organism evidence="2 3">
    <name type="scientific">Priestia taiwanensis</name>
    <dbReference type="NCBI Taxonomy" id="1347902"/>
    <lineage>
        <taxon>Bacteria</taxon>
        <taxon>Bacillati</taxon>
        <taxon>Bacillota</taxon>
        <taxon>Bacilli</taxon>
        <taxon>Bacillales</taxon>
        <taxon>Bacillaceae</taxon>
        <taxon>Priestia</taxon>
    </lineage>
</organism>
<reference evidence="2" key="2">
    <citation type="submission" date="2020-09" db="EMBL/GenBank/DDBJ databases">
        <authorList>
            <person name="Sun Q."/>
            <person name="Zhou Y."/>
        </authorList>
    </citation>
    <scope>NUCLEOTIDE SEQUENCE</scope>
    <source>
        <strain evidence="2">CGMCC 1.12698</strain>
    </source>
</reference>
<dbReference type="AlphaFoldDB" id="A0A917AR98"/>
<feature type="transmembrane region" description="Helical" evidence="1">
    <location>
        <begin position="6"/>
        <end position="21"/>
    </location>
</feature>
<keyword evidence="3" id="KW-1185">Reference proteome</keyword>
<dbReference type="Proteomes" id="UP000605259">
    <property type="component" value="Unassembled WGS sequence"/>
</dbReference>
<keyword evidence="1" id="KW-0472">Membrane</keyword>
<dbReference type="EMBL" id="BMFK01000001">
    <property type="protein sequence ID" value="GGE68919.1"/>
    <property type="molecule type" value="Genomic_DNA"/>
</dbReference>
<evidence type="ECO:0000313" key="3">
    <source>
        <dbReference type="Proteomes" id="UP000605259"/>
    </source>
</evidence>
<protein>
    <submittedName>
        <fullName evidence="2">Uncharacterized protein</fullName>
    </submittedName>
</protein>
<accession>A0A917AR98</accession>
<evidence type="ECO:0000313" key="2">
    <source>
        <dbReference type="EMBL" id="GGE68919.1"/>
    </source>
</evidence>
<comment type="caution">
    <text evidence="2">The sequence shown here is derived from an EMBL/GenBank/DDBJ whole genome shotgun (WGS) entry which is preliminary data.</text>
</comment>
<proteinExistence type="predicted"/>